<dbReference type="InterPro" id="IPR013406">
    <property type="entry name" value="CHP02574_addiction_mod"/>
</dbReference>
<evidence type="ECO:0008006" key="2">
    <source>
        <dbReference type="Google" id="ProtNLM"/>
    </source>
</evidence>
<reference evidence="1" key="1">
    <citation type="submission" date="2016-10" db="EMBL/GenBank/DDBJ databases">
        <authorList>
            <person name="de Groot N.N."/>
        </authorList>
    </citation>
    <scope>NUCLEOTIDE SEQUENCE</scope>
</reference>
<dbReference type="AlphaFoldDB" id="A0A1W1BC24"/>
<evidence type="ECO:0000313" key="1">
    <source>
        <dbReference type="EMBL" id="SFV51141.1"/>
    </source>
</evidence>
<organism evidence="1">
    <name type="scientific">hydrothermal vent metagenome</name>
    <dbReference type="NCBI Taxonomy" id="652676"/>
    <lineage>
        <taxon>unclassified sequences</taxon>
        <taxon>metagenomes</taxon>
        <taxon>ecological metagenomes</taxon>
    </lineage>
</organism>
<gene>
    <name evidence="1" type="ORF">MNB_SM-7-135</name>
</gene>
<accession>A0A1W1BC24</accession>
<dbReference type="Pfam" id="PF09720">
    <property type="entry name" value="Unstab_antitox"/>
    <property type="match status" value="1"/>
</dbReference>
<name>A0A1W1BC24_9ZZZZ</name>
<protein>
    <recommendedName>
        <fullName evidence="2">Addiction module protein</fullName>
    </recommendedName>
</protein>
<dbReference type="EMBL" id="FPHB01000013">
    <property type="protein sequence ID" value="SFV51141.1"/>
    <property type="molecule type" value="Genomic_DNA"/>
</dbReference>
<sequence>MLALKQEQLFDAIDVLPIDVKTQLIDKLLTSITPIDTSIDALWIKEVKKRKNEIESDLVTLIDGDEVFQKIAKRLNP</sequence>
<proteinExistence type="predicted"/>